<dbReference type="EMBL" id="JAPWTJ010000734">
    <property type="protein sequence ID" value="KAJ8976049.1"/>
    <property type="molecule type" value="Genomic_DNA"/>
</dbReference>
<evidence type="ECO:0000256" key="3">
    <source>
        <dbReference type="ARBA" id="ARBA00022859"/>
    </source>
</evidence>
<feature type="non-terminal residue" evidence="5">
    <location>
        <position position="1"/>
    </location>
</feature>
<comment type="caution">
    <text evidence="5">The sequence shown here is derived from an EMBL/GenBank/DDBJ whole genome shotgun (WGS) entry which is preliminary data.</text>
</comment>
<feature type="domain" description="Peptidoglycan recognition protein family" evidence="4">
    <location>
        <begin position="128"/>
        <end position="274"/>
    </location>
</feature>
<evidence type="ECO:0000313" key="5">
    <source>
        <dbReference type="EMBL" id="KAJ8976049.1"/>
    </source>
</evidence>
<evidence type="ECO:0000259" key="4">
    <source>
        <dbReference type="SMART" id="SM00701"/>
    </source>
</evidence>
<proteinExistence type="inferred from homology"/>
<keyword evidence="2" id="KW-0399">Innate immunity</keyword>
<keyword evidence="3" id="KW-0391">Immunity</keyword>
<sequence length="298" mass="33655">NKVWGNRTRLGLILGDADARFPKYELSKCLNTSILTGVLSFPPSEYENSFLDSGHASKHTLEILAITGNYQDLFCLDVVVINLLNAVISQPVDSLLNVKYLDMNDVVMLFAVVLCVLTSAPLITCDCPDIVTRLEWNASSPASIKPLRVNHHPTSWYIILQPDYGNSTKRMQTNCKVFSESSHEGQWMGRHRIQFFGKKTCMILLFNQHISILEINFQIGGDGKVYEGRGWGIHGAHVPKYNARVLNLSYWKFSIVEKGKVLEDYHLIGHRQGSATLCPGDKLYDEIQTWLHFDISPN</sequence>
<organism evidence="5 6">
    <name type="scientific">Molorchus minor</name>
    <dbReference type="NCBI Taxonomy" id="1323400"/>
    <lineage>
        <taxon>Eukaryota</taxon>
        <taxon>Metazoa</taxon>
        <taxon>Ecdysozoa</taxon>
        <taxon>Arthropoda</taxon>
        <taxon>Hexapoda</taxon>
        <taxon>Insecta</taxon>
        <taxon>Pterygota</taxon>
        <taxon>Neoptera</taxon>
        <taxon>Endopterygota</taxon>
        <taxon>Coleoptera</taxon>
        <taxon>Polyphaga</taxon>
        <taxon>Cucujiformia</taxon>
        <taxon>Chrysomeloidea</taxon>
        <taxon>Cerambycidae</taxon>
        <taxon>Lamiinae</taxon>
        <taxon>Monochamini</taxon>
        <taxon>Molorchus</taxon>
    </lineage>
</organism>
<dbReference type="PANTHER" id="PTHR11022:SF75">
    <property type="entry name" value="PEPTIDOGLYCAN-RECOGNITION PROTEIN SB1-RELATED"/>
    <property type="match status" value="1"/>
</dbReference>
<gene>
    <name evidence="5" type="ORF">NQ317_017142</name>
</gene>
<dbReference type="CDD" id="cd06583">
    <property type="entry name" value="PGRP"/>
    <property type="match status" value="1"/>
</dbReference>
<dbReference type="SMART" id="SM00701">
    <property type="entry name" value="PGRP"/>
    <property type="match status" value="1"/>
</dbReference>
<reference evidence="5" key="1">
    <citation type="journal article" date="2023" name="Insect Mol. Biol.">
        <title>Genome sequencing provides insights into the evolution of gene families encoding plant cell wall-degrading enzymes in longhorned beetles.</title>
        <authorList>
            <person name="Shin N.R."/>
            <person name="Okamura Y."/>
            <person name="Kirsch R."/>
            <person name="Pauchet Y."/>
        </authorList>
    </citation>
    <scope>NUCLEOTIDE SEQUENCE</scope>
    <source>
        <strain evidence="5">MMC_N1</strain>
    </source>
</reference>
<evidence type="ECO:0000256" key="1">
    <source>
        <dbReference type="ARBA" id="ARBA00007553"/>
    </source>
</evidence>
<dbReference type="InterPro" id="IPR015510">
    <property type="entry name" value="PGRP"/>
</dbReference>
<evidence type="ECO:0000313" key="6">
    <source>
        <dbReference type="Proteomes" id="UP001162164"/>
    </source>
</evidence>
<dbReference type="Proteomes" id="UP001162164">
    <property type="component" value="Unassembled WGS sequence"/>
</dbReference>
<name>A0ABQ9JDR3_9CUCU</name>
<accession>A0ABQ9JDR3</accession>
<dbReference type="SUPFAM" id="SSF55846">
    <property type="entry name" value="N-acetylmuramoyl-L-alanine amidase-like"/>
    <property type="match status" value="1"/>
</dbReference>
<dbReference type="PANTHER" id="PTHR11022">
    <property type="entry name" value="PEPTIDOGLYCAN RECOGNITION PROTEIN"/>
    <property type="match status" value="1"/>
</dbReference>
<dbReference type="InterPro" id="IPR002502">
    <property type="entry name" value="Amidase_domain"/>
</dbReference>
<comment type="similarity">
    <text evidence="1">Belongs to the N-acetylmuramoyl-L-alanine amidase 2 family.</text>
</comment>
<keyword evidence="6" id="KW-1185">Reference proteome</keyword>
<protein>
    <recommendedName>
        <fullName evidence="4">Peptidoglycan recognition protein family domain-containing protein</fullName>
    </recommendedName>
</protein>
<evidence type="ECO:0000256" key="2">
    <source>
        <dbReference type="ARBA" id="ARBA00022588"/>
    </source>
</evidence>
<dbReference type="InterPro" id="IPR036505">
    <property type="entry name" value="Amidase/PGRP_sf"/>
</dbReference>
<dbReference type="InterPro" id="IPR006619">
    <property type="entry name" value="PGRP_domain_met/bac"/>
</dbReference>
<dbReference type="Gene3D" id="3.40.80.10">
    <property type="entry name" value="Peptidoglycan recognition protein-like"/>
    <property type="match status" value="2"/>
</dbReference>